<evidence type="ECO:0000259" key="3">
    <source>
        <dbReference type="PROSITE" id="PS51724"/>
    </source>
</evidence>
<sequence>MASTDSDLQTDLRKRARRRLLGAVALALTAAIVLPIVMDHEPRPPAQDIAVRIPPREGAAPLASPARAVESDDTLQPPPDSEPVPPRAEVQAKPVTPPVAPPPLAVRPEVKAEPKPEPRPEAKPEPRPEPKPAPKPEPKPAPKPEPKAEVSPTEAARAAAVLDGKGSFALQLGVFGDAANVAKLRARAKELGLASFTEDVKLADGQTRTRVKVGPFSSRQAAEAAQRKLEAAGLRSMIAPRP</sequence>
<dbReference type="PANTHER" id="PTHR38687">
    <property type="entry name" value="CELL DIVISION PROTEIN DEDD-RELATED"/>
    <property type="match status" value="1"/>
</dbReference>
<dbReference type="eggNOG" id="COG3087">
    <property type="taxonomic scope" value="Bacteria"/>
</dbReference>
<feature type="compositionally biased region" description="Pro residues" evidence="1">
    <location>
        <begin position="95"/>
        <end position="105"/>
    </location>
</feature>
<dbReference type="GO" id="GO:0032506">
    <property type="term" value="P:cytokinetic process"/>
    <property type="evidence" value="ECO:0007669"/>
    <property type="project" value="TreeGrafter"/>
</dbReference>
<reference evidence="4 5" key="1">
    <citation type="journal article" date="2011" name="J. Bacteriol.">
        <title>Genome sequence of Methyloversatilis universalis FAM5T, a methylotrophic representative of the order Rhodocyclales.</title>
        <authorList>
            <person name="Kittichotirat W."/>
            <person name="Good N.M."/>
            <person name="Hall R."/>
            <person name="Bringel F."/>
            <person name="Lajus A."/>
            <person name="Medigue C."/>
            <person name="Smalley N.E."/>
            <person name="Beck D."/>
            <person name="Bumgarner R."/>
            <person name="Vuilleumier S."/>
            <person name="Kalyuzhnaya M.G."/>
        </authorList>
    </citation>
    <scope>NUCLEOTIDE SEQUENCE [LARGE SCALE GENOMIC DNA]</scope>
    <source>
        <strain evidence="5">ATCC BAA-1314 / JCM 13912 / FAM5</strain>
    </source>
</reference>
<dbReference type="STRING" id="1000565.METUNv1_02668"/>
<dbReference type="SUPFAM" id="SSF110997">
    <property type="entry name" value="Sporulation related repeat"/>
    <property type="match status" value="1"/>
</dbReference>
<dbReference type="InterPro" id="IPR036680">
    <property type="entry name" value="SPOR-like_sf"/>
</dbReference>
<keyword evidence="2" id="KW-1133">Transmembrane helix</keyword>
<dbReference type="Gene3D" id="3.30.70.1070">
    <property type="entry name" value="Sporulation related repeat"/>
    <property type="match status" value="1"/>
</dbReference>
<evidence type="ECO:0000313" key="4">
    <source>
        <dbReference type="EMBL" id="EGK71279.1"/>
    </source>
</evidence>
<proteinExistence type="predicted"/>
<gene>
    <name evidence="4" type="ORF">METUNv1_02668</name>
</gene>
<dbReference type="InterPro" id="IPR052521">
    <property type="entry name" value="Cell_div_SPOR-domain"/>
</dbReference>
<dbReference type="AlphaFoldDB" id="F5REE8"/>
<protein>
    <submittedName>
        <fullName evidence="4">Sporulation domain protein</fullName>
    </submittedName>
</protein>
<dbReference type="EMBL" id="AFHG01000052">
    <property type="protein sequence ID" value="EGK71279.1"/>
    <property type="molecule type" value="Genomic_DNA"/>
</dbReference>
<dbReference type="InterPro" id="IPR007730">
    <property type="entry name" value="SPOR-like_dom"/>
</dbReference>
<feature type="transmembrane region" description="Helical" evidence="2">
    <location>
        <begin position="20"/>
        <end position="38"/>
    </location>
</feature>
<feature type="compositionally biased region" description="Basic and acidic residues" evidence="1">
    <location>
        <begin position="108"/>
        <end position="148"/>
    </location>
</feature>
<dbReference type="RefSeq" id="WP_008062462.1">
    <property type="nucleotide sequence ID" value="NZ_AFHG01000052.1"/>
</dbReference>
<dbReference type="OrthoDB" id="8563804at2"/>
<name>F5REE8_METUF</name>
<keyword evidence="2" id="KW-0812">Transmembrane</keyword>
<evidence type="ECO:0000256" key="1">
    <source>
        <dbReference type="SAM" id="MobiDB-lite"/>
    </source>
</evidence>
<dbReference type="PROSITE" id="PS51724">
    <property type="entry name" value="SPOR"/>
    <property type="match status" value="1"/>
</dbReference>
<dbReference type="PANTHER" id="PTHR38687:SF1">
    <property type="entry name" value="CELL DIVISION PROTEIN DEDD"/>
    <property type="match status" value="1"/>
</dbReference>
<comment type="caution">
    <text evidence="4">The sequence shown here is derived from an EMBL/GenBank/DDBJ whole genome shotgun (WGS) entry which is preliminary data.</text>
</comment>
<dbReference type="Proteomes" id="UP000005019">
    <property type="component" value="Unassembled WGS sequence"/>
</dbReference>
<feature type="compositionally biased region" description="Pro residues" evidence="1">
    <location>
        <begin position="76"/>
        <end position="86"/>
    </location>
</feature>
<dbReference type="GO" id="GO:0042834">
    <property type="term" value="F:peptidoglycan binding"/>
    <property type="evidence" value="ECO:0007669"/>
    <property type="project" value="InterPro"/>
</dbReference>
<evidence type="ECO:0000256" key="2">
    <source>
        <dbReference type="SAM" id="Phobius"/>
    </source>
</evidence>
<dbReference type="GO" id="GO:0030428">
    <property type="term" value="C:cell septum"/>
    <property type="evidence" value="ECO:0007669"/>
    <property type="project" value="TreeGrafter"/>
</dbReference>
<feature type="region of interest" description="Disordered" evidence="1">
    <location>
        <begin position="39"/>
        <end position="157"/>
    </location>
</feature>
<keyword evidence="2" id="KW-0472">Membrane</keyword>
<evidence type="ECO:0000313" key="5">
    <source>
        <dbReference type="Proteomes" id="UP000005019"/>
    </source>
</evidence>
<dbReference type="Pfam" id="PF05036">
    <property type="entry name" value="SPOR"/>
    <property type="match status" value="1"/>
</dbReference>
<organism evidence="4 5">
    <name type="scientific">Methyloversatilis universalis (strain ATCC BAA-1314 / DSM 25237 / JCM 13912 / CCUG 52030 / FAM5)</name>
    <dbReference type="NCBI Taxonomy" id="1000565"/>
    <lineage>
        <taxon>Bacteria</taxon>
        <taxon>Pseudomonadati</taxon>
        <taxon>Pseudomonadota</taxon>
        <taxon>Betaproteobacteria</taxon>
        <taxon>Nitrosomonadales</taxon>
        <taxon>Sterolibacteriaceae</taxon>
        <taxon>Methyloversatilis</taxon>
    </lineage>
</organism>
<accession>F5REE8</accession>
<dbReference type="GO" id="GO:0032153">
    <property type="term" value="C:cell division site"/>
    <property type="evidence" value="ECO:0007669"/>
    <property type="project" value="TreeGrafter"/>
</dbReference>
<keyword evidence="5" id="KW-1185">Reference proteome</keyword>
<feature type="domain" description="SPOR" evidence="3">
    <location>
        <begin position="162"/>
        <end position="241"/>
    </location>
</feature>